<dbReference type="GO" id="GO:0050071">
    <property type="term" value="F:phosphatidylglycerol lysyltransferase activity"/>
    <property type="evidence" value="ECO:0007669"/>
    <property type="project" value="UniProtKB-EC"/>
</dbReference>
<feature type="transmembrane region" description="Helical" evidence="14">
    <location>
        <begin position="401"/>
        <end position="420"/>
    </location>
</feature>
<keyword evidence="9 14" id="KW-0443">Lipid metabolism</keyword>
<accession>A0A939D8Z9</accession>
<keyword evidence="17" id="KW-1185">Reference proteome</keyword>
<dbReference type="EC" id="2.3.2.3" evidence="3 14"/>
<keyword evidence="10 14" id="KW-0472">Membrane</keyword>
<comment type="similarity">
    <text evidence="2 14">Belongs to the LPG synthase family.</text>
</comment>
<feature type="transmembrane region" description="Helical" evidence="14">
    <location>
        <begin position="825"/>
        <end position="849"/>
    </location>
</feature>
<dbReference type="GO" id="GO:0046677">
    <property type="term" value="P:response to antibiotic"/>
    <property type="evidence" value="ECO:0007669"/>
    <property type="project" value="UniProtKB-KW"/>
</dbReference>
<dbReference type="InterPro" id="IPR051211">
    <property type="entry name" value="PG_lysyltransferase"/>
</dbReference>
<keyword evidence="7 14" id="KW-0812">Transmembrane</keyword>
<reference evidence="16" key="1">
    <citation type="submission" date="2021-02" db="EMBL/GenBank/DDBJ databases">
        <title>Abyssanaerobacter marinus gen.nov., sp., nov, anaerobic bacterium isolated from the Onnuri vent field of Indian Ocean and suggestion of Mogibacteriaceae fam. nov., and proposal of reclassification of ambiguous this family's genus member.</title>
        <authorList>
            <person name="Kim Y.J."/>
            <person name="Yang J.-A."/>
        </authorList>
    </citation>
    <scope>NUCLEOTIDE SEQUENCE</scope>
    <source>
        <strain evidence="16">DSM 2634</strain>
    </source>
</reference>
<keyword evidence="11 14" id="KW-0046">Antibiotic resistance</keyword>
<evidence type="ECO:0000256" key="13">
    <source>
        <dbReference type="ARBA" id="ARBA00047540"/>
    </source>
</evidence>
<feature type="transmembrane region" description="Helical" evidence="14">
    <location>
        <begin position="170"/>
        <end position="188"/>
    </location>
</feature>
<proteinExistence type="inferred from homology"/>
<comment type="caution">
    <text evidence="14">Lacks conserved residue(s) required for the propagation of feature annotation.</text>
</comment>
<organism evidence="16 17">
    <name type="scientific">Clostridium aminobutyricum</name>
    <dbReference type="NCBI Taxonomy" id="33953"/>
    <lineage>
        <taxon>Bacteria</taxon>
        <taxon>Bacillati</taxon>
        <taxon>Bacillota</taxon>
        <taxon>Clostridia</taxon>
        <taxon>Eubacteriales</taxon>
        <taxon>Clostridiaceae</taxon>
        <taxon>Clostridium</taxon>
    </lineage>
</organism>
<evidence type="ECO:0000256" key="10">
    <source>
        <dbReference type="ARBA" id="ARBA00023136"/>
    </source>
</evidence>
<dbReference type="InterPro" id="IPR016181">
    <property type="entry name" value="Acyl_CoA_acyltransferase"/>
</dbReference>
<feature type="transmembrane region" description="Helical" evidence="14">
    <location>
        <begin position="208"/>
        <end position="233"/>
    </location>
</feature>
<feature type="transmembrane region" description="Helical" evidence="14">
    <location>
        <begin position="332"/>
        <end position="352"/>
    </location>
</feature>
<feature type="transmembrane region" description="Helical" evidence="14">
    <location>
        <begin position="93"/>
        <end position="115"/>
    </location>
</feature>
<evidence type="ECO:0000313" key="17">
    <source>
        <dbReference type="Proteomes" id="UP000664545"/>
    </source>
</evidence>
<evidence type="ECO:0000256" key="12">
    <source>
        <dbReference type="ARBA" id="ARBA00031899"/>
    </source>
</evidence>
<comment type="caution">
    <text evidence="16">The sequence shown here is derived from an EMBL/GenBank/DDBJ whole genome shotgun (WGS) entry which is preliminary data.</text>
</comment>
<dbReference type="GO" id="GO:0005886">
    <property type="term" value="C:plasma membrane"/>
    <property type="evidence" value="ECO:0007669"/>
    <property type="project" value="UniProtKB-SubCell"/>
</dbReference>
<feature type="transmembrane region" description="Helical" evidence="14">
    <location>
        <begin position="455"/>
        <end position="477"/>
    </location>
</feature>
<keyword evidence="8 14" id="KW-1133">Transmembrane helix</keyword>
<feature type="domain" description="Phosphatidylglycerol lysyltransferase C-terminal" evidence="15">
    <location>
        <begin position="540"/>
        <end position="832"/>
    </location>
</feature>
<dbReference type="GO" id="GO:0006629">
    <property type="term" value="P:lipid metabolic process"/>
    <property type="evidence" value="ECO:0007669"/>
    <property type="project" value="UniProtKB-KW"/>
</dbReference>
<evidence type="ECO:0000256" key="8">
    <source>
        <dbReference type="ARBA" id="ARBA00022989"/>
    </source>
</evidence>
<evidence type="ECO:0000256" key="6">
    <source>
        <dbReference type="ARBA" id="ARBA00022679"/>
    </source>
</evidence>
<keyword evidence="6 14" id="KW-0808">Transferase</keyword>
<evidence type="ECO:0000259" key="15">
    <source>
        <dbReference type="Pfam" id="PF09924"/>
    </source>
</evidence>
<evidence type="ECO:0000256" key="9">
    <source>
        <dbReference type="ARBA" id="ARBA00023098"/>
    </source>
</evidence>
<keyword evidence="5" id="KW-1003">Cell membrane</keyword>
<evidence type="ECO:0000256" key="11">
    <source>
        <dbReference type="ARBA" id="ARBA00023251"/>
    </source>
</evidence>
<dbReference type="PANTHER" id="PTHR34697">
    <property type="entry name" value="PHOSPHATIDYLGLYCEROL LYSYLTRANSFERASE"/>
    <property type="match status" value="1"/>
</dbReference>
<gene>
    <name evidence="14 16" type="primary">mprF</name>
    <name evidence="16" type="ORF">JYB65_07850</name>
</gene>
<evidence type="ECO:0000256" key="14">
    <source>
        <dbReference type="RuleBase" id="RU363042"/>
    </source>
</evidence>
<feature type="transmembrane region" description="Helical" evidence="14">
    <location>
        <begin position="59"/>
        <end position="81"/>
    </location>
</feature>
<comment type="subcellular location">
    <subcellularLocation>
        <location evidence="1 14">Cell membrane</location>
        <topology evidence="1 14">Multi-pass membrane protein</topology>
    </subcellularLocation>
</comment>
<feature type="transmembrane region" description="Helical" evidence="14">
    <location>
        <begin position="372"/>
        <end position="389"/>
    </location>
</feature>
<feature type="transmembrane region" description="Helical" evidence="14">
    <location>
        <begin position="21"/>
        <end position="39"/>
    </location>
</feature>
<dbReference type="PANTHER" id="PTHR34697:SF2">
    <property type="entry name" value="PHOSPHATIDYLGLYCEROL LYSYLTRANSFERASE"/>
    <property type="match status" value="1"/>
</dbReference>
<dbReference type="SUPFAM" id="SSF55729">
    <property type="entry name" value="Acyl-CoA N-acyltransferases (Nat)"/>
    <property type="match status" value="1"/>
</dbReference>
<evidence type="ECO:0000256" key="3">
    <source>
        <dbReference type="ARBA" id="ARBA00012014"/>
    </source>
</evidence>
<comment type="function">
    <text evidence="14">Catalyzes the transfer of a lysyl group from L-lysyl-tRNA(Lys) to membrane-bound phosphatidylglycerol (PG), which produces lysylphosphatidylglycerol (LPG), a major component of the bacterial membrane with a positive net charge. LPG synthesis contributes to bacterial virulence as it is involved in the resistance mechanism against cationic antimicrobial peptides (CAMP) produces by the host's immune system (defensins, cathelicidins) and by the competing microorganisms.</text>
</comment>
<evidence type="ECO:0000256" key="1">
    <source>
        <dbReference type="ARBA" id="ARBA00004651"/>
    </source>
</evidence>
<sequence>MNIIQRIRVFLLKHYKGVSKLFFAGALITLILYEARHQLQGIHLASSLHTIRTIPVQWLLLFAVLGIIASMSMVFYDVFALKNLKSKIEIKDLFSISFVSNVLNALFGFGGITGISVKKLLFKTRYIEPEEVACYHNVLALSTVTGLSFLSIFTFFHLHSISFIIEQHQWVLLCLLLASLYLPAYFFLDRLVKGCRLWPEIFGASKLFILRVQLLTVSTGEWLLTSVLFYALVHYYNTEISYINTLSIFVIASIIGLLSFLPCGIGAFDLIAVIALQMMGLTASQAIVVAILYRVFYYFIPAGVAILVFSLQVLNRTEQKGYAIKSDAYGQLIATIMATIVLMCSLVLLISGLTPGLISRSKLIADLTSITFLQYSRSISIAVGFMLLITAKEIFFRVKRAYHATMLLFLIGGIFTFIKGLDFEEFIFILISMGVLRLSKTNFYRKSVLTKPSHFIAASLSVLALLIVHLKISHSLFFHYIKIFHYPHLGFHHIHTFIHSGIVVYSLFLLFMIVWYIKREGIDEDARFEGADEKKLKEFFAKYKGHHLSHLIYLGDKNLFWAADGQVLIAYSRYSDKAIVLGDPMGEPALFSQGIQEFQQFIDLYGYKAAFYEVEESNMSMYHDNGFYFFKLGEEAVVDLSCFEMLGSNRRTFRNTVNRFAKDGYEFEVLYPPFRDEFLEELEQISSEWLGKRKEMGFCVGWFNRDYLQQSPIAVVKRSADQEIIAFVSLTYHDQQRETIGIDLMRFKNNVPNSTMDFIFIRLLMYFKEEGYHYFSFSVAPLSQVGAGPKAHLAEKVAHFVYKHGRLIYSFEGLRKFKNKFDPDWAPMYLAYPQFVSLAALLIEISLLVNKTKAKSLKDSN</sequence>
<feature type="transmembrane region" description="Helical" evidence="14">
    <location>
        <begin position="287"/>
        <end position="311"/>
    </location>
</feature>
<feature type="transmembrane region" description="Helical" evidence="14">
    <location>
        <begin position="497"/>
        <end position="517"/>
    </location>
</feature>
<feature type="transmembrane region" description="Helical" evidence="14">
    <location>
        <begin position="426"/>
        <end position="443"/>
    </location>
</feature>
<evidence type="ECO:0000256" key="7">
    <source>
        <dbReference type="ARBA" id="ARBA00022692"/>
    </source>
</evidence>
<dbReference type="Pfam" id="PF09924">
    <property type="entry name" value="LPG_synthase_C"/>
    <property type="match status" value="1"/>
</dbReference>
<evidence type="ECO:0000313" key="16">
    <source>
        <dbReference type="EMBL" id="MBN7773272.1"/>
    </source>
</evidence>
<protein>
    <recommendedName>
        <fullName evidence="4 14">Phosphatidylglycerol lysyltransferase</fullName>
        <ecNumber evidence="3 14">2.3.2.3</ecNumber>
    </recommendedName>
    <alternativeName>
        <fullName evidence="12 14">Lysylphosphatidylglycerol synthase</fullName>
    </alternativeName>
</protein>
<evidence type="ECO:0000256" key="4">
    <source>
        <dbReference type="ARBA" id="ARBA00021546"/>
    </source>
</evidence>
<dbReference type="NCBIfam" id="NF033480">
    <property type="entry name" value="bifunc_MprF"/>
    <property type="match status" value="1"/>
</dbReference>
<dbReference type="AlphaFoldDB" id="A0A939D8Z9"/>
<dbReference type="InterPro" id="IPR022791">
    <property type="entry name" value="L-PG_synthase/AglD"/>
</dbReference>
<dbReference type="Pfam" id="PF03706">
    <property type="entry name" value="LPG_synthase_TM"/>
    <property type="match status" value="1"/>
</dbReference>
<dbReference type="EMBL" id="JAFJZZ010000002">
    <property type="protein sequence ID" value="MBN7773272.1"/>
    <property type="molecule type" value="Genomic_DNA"/>
</dbReference>
<evidence type="ECO:0000256" key="5">
    <source>
        <dbReference type="ARBA" id="ARBA00022475"/>
    </source>
</evidence>
<comment type="catalytic activity">
    <reaction evidence="13 14">
        <text>L-lysyl-tRNA(Lys) + a 1,2-diacyl-sn-glycero-3-phospho-(1'-sn-glycerol) = a 1,2-diacyl-sn-glycero-3-phospho-1'-(3'-O-L-lysyl)-sn-glycerol + tRNA(Lys)</text>
        <dbReference type="Rhea" id="RHEA:10668"/>
        <dbReference type="Rhea" id="RHEA-COMP:9696"/>
        <dbReference type="Rhea" id="RHEA-COMP:9697"/>
        <dbReference type="ChEBI" id="CHEBI:64716"/>
        <dbReference type="ChEBI" id="CHEBI:75792"/>
        <dbReference type="ChEBI" id="CHEBI:78442"/>
        <dbReference type="ChEBI" id="CHEBI:78529"/>
        <dbReference type="EC" id="2.3.2.3"/>
    </reaction>
</comment>
<dbReference type="InterPro" id="IPR024320">
    <property type="entry name" value="LPG_synthase_C"/>
</dbReference>
<feature type="transmembrane region" description="Helical" evidence="14">
    <location>
        <begin position="135"/>
        <end position="158"/>
    </location>
</feature>
<evidence type="ECO:0000256" key="2">
    <source>
        <dbReference type="ARBA" id="ARBA00008627"/>
    </source>
</evidence>
<dbReference type="Proteomes" id="UP000664545">
    <property type="component" value="Unassembled WGS sequence"/>
</dbReference>
<dbReference type="GO" id="GO:0055091">
    <property type="term" value="P:phospholipid homeostasis"/>
    <property type="evidence" value="ECO:0007669"/>
    <property type="project" value="TreeGrafter"/>
</dbReference>
<feature type="transmembrane region" description="Helical" evidence="14">
    <location>
        <begin position="245"/>
        <end position="275"/>
    </location>
</feature>
<dbReference type="RefSeq" id="WP_206582098.1">
    <property type="nucleotide sequence ID" value="NZ_JAFJZZ010000002.1"/>
</dbReference>
<name>A0A939D8Z9_CLOAM</name>